<sequence length="209" mass="23250">MEHHLVVAAEMVIGDGDRRRAVNSVDEPILAVVERIVTPSPSERPMDDDVGHVLHGDAGPAGDVHGGASAVDGLLDGHVVGEDDPKGLFLNDGVPEGAWFWGDHIFPFLPPMAFLPKPMAQSASCCRFCSQLGSHRQQSSMGLPVLQESSASRRRRATEALMLLRRPKGEALWGKFLPYNMLEKEREREREREREKERGMFQLVNSWSM</sequence>
<dbReference type="AlphaFoldDB" id="A0A7I8KE02"/>
<reference evidence="1" key="1">
    <citation type="submission" date="2020-02" db="EMBL/GenBank/DDBJ databases">
        <authorList>
            <person name="Scholz U."/>
            <person name="Mascher M."/>
            <person name="Fiebig A."/>
        </authorList>
    </citation>
    <scope>NUCLEOTIDE SEQUENCE</scope>
</reference>
<organism evidence="1 2">
    <name type="scientific">Spirodela intermedia</name>
    <name type="common">Intermediate duckweed</name>
    <dbReference type="NCBI Taxonomy" id="51605"/>
    <lineage>
        <taxon>Eukaryota</taxon>
        <taxon>Viridiplantae</taxon>
        <taxon>Streptophyta</taxon>
        <taxon>Embryophyta</taxon>
        <taxon>Tracheophyta</taxon>
        <taxon>Spermatophyta</taxon>
        <taxon>Magnoliopsida</taxon>
        <taxon>Liliopsida</taxon>
        <taxon>Araceae</taxon>
        <taxon>Lemnoideae</taxon>
        <taxon>Spirodela</taxon>
    </lineage>
</organism>
<evidence type="ECO:0000313" key="2">
    <source>
        <dbReference type="Proteomes" id="UP000663760"/>
    </source>
</evidence>
<evidence type="ECO:0000313" key="1">
    <source>
        <dbReference type="EMBL" id="CAA7395931.1"/>
    </source>
</evidence>
<gene>
    <name evidence="1" type="ORF">SI8410_05006594</name>
</gene>
<protein>
    <submittedName>
        <fullName evidence="1">Uncharacterized protein</fullName>
    </submittedName>
</protein>
<dbReference type="Proteomes" id="UP000663760">
    <property type="component" value="Chromosome 5"/>
</dbReference>
<accession>A0A7I8KE02</accession>
<name>A0A7I8KE02_SPIIN</name>
<dbReference type="OrthoDB" id="1933403at2759"/>
<dbReference type="EMBL" id="LR746268">
    <property type="protein sequence ID" value="CAA7395931.1"/>
    <property type="molecule type" value="Genomic_DNA"/>
</dbReference>
<keyword evidence="2" id="KW-1185">Reference proteome</keyword>
<proteinExistence type="predicted"/>